<name>A0AAD7MH94_9AGAR</name>
<organism evidence="1 2">
    <name type="scientific">Mycena metata</name>
    <dbReference type="NCBI Taxonomy" id="1033252"/>
    <lineage>
        <taxon>Eukaryota</taxon>
        <taxon>Fungi</taxon>
        <taxon>Dikarya</taxon>
        <taxon>Basidiomycota</taxon>
        <taxon>Agaricomycotina</taxon>
        <taxon>Agaricomycetes</taxon>
        <taxon>Agaricomycetidae</taxon>
        <taxon>Agaricales</taxon>
        <taxon>Marasmiineae</taxon>
        <taxon>Mycenaceae</taxon>
        <taxon>Mycena</taxon>
    </lineage>
</organism>
<sequence>MRIMIISPRFTCAIWTGALAYVDFKSRSAAEILVFGEISEDGGLKGGRLPAIGAPNRGYVRELERSKLPVAGEISKSMPRFFAF</sequence>
<reference evidence="1" key="1">
    <citation type="submission" date="2023-03" db="EMBL/GenBank/DDBJ databases">
        <title>Massive genome expansion in bonnet fungi (Mycena s.s.) driven by repeated elements and novel gene families across ecological guilds.</title>
        <authorList>
            <consortium name="Lawrence Berkeley National Laboratory"/>
            <person name="Harder C.B."/>
            <person name="Miyauchi S."/>
            <person name="Viragh M."/>
            <person name="Kuo A."/>
            <person name="Thoen E."/>
            <person name="Andreopoulos B."/>
            <person name="Lu D."/>
            <person name="Skrede I."/>
            <person name="Drula E."/>
            <person name="Henrissat B."/>
            <person name="Morin E."/>
            <person name="Kohler A."/>
            <person name="Barry K."/>
            <person name="LaButti K."/>
            <person name="Morin E."/>
            <person name="Salamov A."/>
            <person name="Lipzen A."/>
            <person name="Mereny Z."/>
            <person name="Hegedus B."/>
            <person name="Baldrian P."/>
            <person name="Stursova M."/>
            <person name="Weitz H."/>
            <person name="Taylor A."/>
            <person name="Grigoriev I.V."/>
            <person name="Nagy L.G."/>
            <person name="Martin F."/>
            <person name="Kauserud H."/>
        </authorList>
    </citation>
    <scope>NUCLEOTIDE SEQUENCE</scope>
    <source>
        <strain evidence="1">CBHHK182m</strain>
    </source>
</reference>
<proteinExistence type="predicted"/>
<keyword evidence="2" id="KW-1185">Reference proteome</keyword>
<gene>
    <name evidence="1" type="ORF">B0H16DRAFT_1614540</name>
</gene>
<protein>
    <submittedName>
        <fullName evidence="1">Uncharacterized protein</fullName>
    </submittedName>
</protein>
<evidence type="ECO:0000313" key="2">
    <source>
        <dbReference type="Proteomes" id="UP001215598"/>
    </source>
</evidence>
<dbReference type="EMBL" id="JARKIB010000296">
    <property type="protein sequence ID" value="KAJ7716150.1"/>
    <property type="molecule type" value="Genomic_DNA"/>
</dbReference>
<dbReference type="AlphaFoldDB" id="A0AAD7MH94"/>
<evidence type="ECO:0000313" key="1">
    <source>
        <dbReference type="EMBL" id="KAJ7716150.1"/>
    </source>
</evidence>
<accession>A0AAD7MH94</accession>
<comment type="caution">
    <text evidence="1">The sequence shown here is derived from an EMBL/GenBank/DDBJ whole genome shotgun (WGS) entry which is preliminary data.</text>
</comment>
<dbReference type="Proteomes" id="UP001215598">
    <property type="component" value="Unassembled WGS sequence"/>
</dbReference>